<sequence>MAWYPMRRSYTRQHDGSHQTRVDQWFHLMLVYTFVSKERNHRTTFSRGIARKTSRDDDGDHKEDVGGNKDLVVETVGFGKIEREQSP</sequence>
<protein>
    <submittedName>
        <fullName evidence="2">Uncharacterized protein</fullName>
    </submittedName>
</protein>
<comment type="caution">
    <text evidence="2">The sequence shown here is derived from an EMBL/GenBank/DDBJ whole genome shotgun (WGS) entry which is preliminary data.</text>
</comment>
<dbReference type="Proteomes" id="UP000027586">
    <property type="component" value="Unassembled WGS sequence"/>
</dbReference>
<evidence type="ECO:0000256" key="1">
    <source>
        <dbReference type="SAM" id="MobiDB-lite"/>
    </source>
</evidence>
<accession>A0A068RSN3</accession>
<evidence type="ECO:0000313" key="3">
    <source>
        <dbReference type="Proteomes" id="UP000027586"/>
    </source>
</evidence>
<evidence type="ECO:0000313" key="2">
    <source>
        <dbReference type="EMBL" id="CDH52725.1"/>
    </source>
</evidence>
<feature type="region of interest" description="Disordered" evidence="1">
    <location>
        <begin position="43"/>
        <end position="69"/>
    </location>
</feature>
<gene>
    <name evidence="2" type="ORF">LCOR_04170.1</name>
</gene>
<proteinExistence type="predicted"/>
<feature type="compositionally biased region" description="Basic residues" evidence="1">
    <location>
        <begin position="43"/>
        <end position="52"/>
    </location>
</feature>
<name>A0A068RSN3_9FUNG</name>
<reference evidence="2" key="1">
    <citation type="submission" date="2013-08" db="EMBL/GenBank/DDBJ databases">
        <title>Gene expansion shapes genome architecture in the human pathogen Lichtheimia corymbifera: an evolutionary genomics analysis in the ancient terrestrial Mucorales (Mucoromycotina).</title>
        <authorList>
            <person name="Schwartze V.U."/>
            <person name="Winter S."/>
            <person name="Shelest E."/>
            <person name="Marcet-Houben M."/>
            <person name="Horn F."/>
            <person name="Wehner S."/>
            <person name="Hoffmann K."/>
            <person name="Riege K."/>
            <person name="Sammeth M."/>
            <person name="Nowrousian M."/>
            <person name="Valiante V."/>
            <person name="Linde J."/>
            <person name="Jacobsen I.D."/>
            <person name="Marz M."/>
            <person name="Brakhage A.A."/>
            <person name="Gabaldon T."/>
            <person name="Bocker S."/>
            <person name="Voigt K."/>
        </authorList>
    </citation>
    <scope>NUCLEOTIDE SEQUENCE [LARGE SCALE GENOMIC DNA]</scope>
    <source>
        <strain evidence="2">FSU 9682</strain>
    </source>
</reference>
<dbReference type="EMBL" id="CBTN010000014">
    <property type="protein sequence ID" value="CDH52725.1"/>
    <property type="molecule type" value="Genomic_DNA"/>
</dbReference>
<keyword evidence="3" id="KW-1185">Reference proteome</keyword>
<dbReference type="AlphaFoldDB" id="A0A068RSN3"/>
<feature type="compositionally biased region" description="Basic and acidic residues" evidence="1">
    <location>
        <begin position="53"/>
        <end position="67"/>
    </location>
</feature>
<organism evidence="2 3">
    <name type="scientific">Lichtheimia corymbifera JMRC:FSU:9682</name>
    <dbReference type="NCBI Taxonomy" id="1263082"/>
    <lineage>
        <taxon>Eukaryota</taxon>
        <taxon>Fungi</taxon>
        <taxon>Fungi incertae sedis</taxon>
        <taxon>Mucoromycota</taxon>
        <taxon>Mucoromycotina</taxon>
        <taxon>Mucoromycetes</taxon>
        <taxon>Mucorales</taxon>
        <taxon>Lichtheimiaceae</taxon>
        <taxon>Lichtheimia</taxon>
    </lineage>
</organism>
<dbReference type="VEuPathDB" id="FungiDB:LCOR_04170.1"/>
<dbReference type="OrthoDB" id="5273213at2759"/>